<feature type="transmembrane region" description="Helical" evidence="1">
    <location>
        <begin position="216"/>
        <end position="235"/>
    </location>
</feature>
<evidence type="ECO:0000313" key="3">
    <source>
        <dbReference type="Proteomes" id="UP000284605"/>
    </source>
</evidence>
<sequence length="270" mass="30280">MRDLHPNLGRGASGARKWIYRLSLLLTLMFAGGAYALVALGVIPGTPIDVYSSWVILAILFVPFIALVDGSGEKRTRLEKWSEFGFVWLLVSGIAQTFWELPWFFLDLTGVVHDIGVEDRYLWAWWVYGGADTRYLTSSPTIAGLEFMAGFSGPFELLAWYLYKFGKTFKNRIAACWMALIIGIGLTYMTGVFFVAEWHVGWVNIQQGAVGFWLKFVGLNVPWIVAPFIAIPAAIDELAHLYRVEGYEAAMRESAGRAEPPVRRKALRSA</sequence>
<feature type="transmembrane region" description="Helical" evidence="1">
    <location>
        <begin position="142"/>
        <end position="163"/>
    </location>
</feature>
<dbReference type="GO" id="GO:0016126">
    <property type="term" value="P:sterol biosynthetic process"/>
    <property type="evidence" value="ECO:0007669"/>
    <property type="project" value="TreeGrafter"/>
</dbReference>
<dbReference type="GO" id="GO:0047750">
    <property type="term" value="F:cholestenol delta-isomerase activity"/>
    <property type="evidence" value="ECO:0007669"/>
    <property type="project" value="InterPro"/>
</dbReference>
<feature type="transmembrane region" description="Helical" evidence="1">
    <location>
        <begin position="20"/>
        <end position="44"/>
    </location>
</feature>
<keyword evidence="1" id="KW-0812">Transmembrane</keyword>
<dbReference type="AlphaFoldDB" id="A0A418W9A3"/>
<evidence type="ECO:0000256" key="1">
    <source>
        <dbReference type="SAM" id="Phobius"/>
    </source>
</evidence>
<evidence type="ECO:0008006" key="4">
    <source>
        <dbReference type="Google" id="ProtNLM"/>
    </source>
</evidence>
<feature type="transmembrane region" description="Helical" evidence="1">
    <location>
        <begin position="50"/>
        <end position="69"/>
    </location>
</feature>
<protein>
    <recommendedName>
        <fullName evidence="4">Emopamil-binding protein</fullName>
    </recommendedName>
</protein>
<dbReference type="InterPro" id="IPR007905">
    <property type="entry name" value="EBP"/>
</dbReference>
<keyword evidence="1" id="KW-1133">Transmembrane helix</keyword>
<keyword evidence="3" id="KW-1185">Reference proteome</keyword>
<dbReference type="OrthoDB" id="4707159at2"/>
<reference evidence="2 3" key="1">
    <citation type="submission" date="2018-09" db="EMBL/GenBank/DDBJ databases">
        <authorList>
            <person name="Zhu H."/>
        </authorList>
    </citation>
    <scope>NUCLEOTIDE SEQUENCE [LARGE SCALE GENOMIC DNA]</scope>
    <source>
        <strain evidence="2 3">K1W22B-8</strain>
    </source>
</reference>
<dbReference type="PANTHER" id="PTHR14207">
    <property type="entry name" value="STEROL ISOMERASE"/>
    <property type="match status" value="1"/>
</dbReference>
<accession>A0A418W9A3</accession>
<feature type="transmembrane region" description="Helical" evidence="1">
    <location>
        <begin position="175"/>
        <end position="196"/>
    </location>
</feature>
<dbReference type="GO" id="GO:0004769">
    <property type="term" value="F:steroid Delta-isomerase activity"/>
    <property type="evidence" value="ECO:0007669"/>
    <property type="project" value="TreeGrafter"/>
</dbReference>
<dbReference type="Proteomes" id="UP000284605">
    <property type="component" value="Unassembled WGS sequence"/>
</dbReference>
<comment type="caution">
    <text evidence="2">The sequence shown here is derived from an EMBL/GenBank/DDBJ whole genome shotgun (WGS) entry which is preliminary data.</text>
</comment>
<gene>
    <name evidence="2" type="ORF">D3874_05310</name>
</gene>
<dbReference type="GO" id="GO:0000247">
    <property type="term" value="F:C-8 sterol isomerase activity"/>
    <property type="evidence" value="ECO:0007669"/>
    <property type="project" value="TreeGrafter"/>
</dbReference>
<dbReference type="GO" id="GO:0016020">
    <property type="term" value="C:membrane"/>
    <property type="evidence" value="ECO:0007669"/>
    <property type="project" value="InterPro"/>
</dbReference>
<keyword evidence="1" id="KW-0472">Membrane</keyword>
<proteinExistence type="predicted"/>
<dbReference type="PANTHER" id="PTHR14207:SF0">
    <property type="entry name" value="3-BETA-HYDROXYSTEROID-DELTA(8),DELTA(7)-ISOMERASE"/>
    <property type="match status" value="1"/>
</dbReference>
<name>A0A418W9A3_9PROT</name>
<feature type="transmembrane region" description="Helical" evidence="1">
    <location>
        <begin position="81"/>
        <end position="99"/>
    </location>
</feature>
<dbReference type="EMBL" id="QYUK01000011">
    <property type="protein sequence ID" value="RJF86514.1"/>
    <property type="molecule type" value="Genomic_DNA"/>
</dbReference>
<organism evidence="2 3">
    <name type="scientific">Oleomonas cavernae</name>
    <dbReference type="NCBI Taxonomy" id="2320859"/>
    <lineage>
        <taxon>Bacteria</taxon>
        <taxon>Pseudomonadati</taxon>
        <taxon>Pseudomonadota</taxon>
        <taxon>Alphaproteobacteria</taxon>
        <taxon>Acetobacterales</taxon>
        <taxon>Acetobacteraceae</taxon>
        <taxon>Oleomonas</taxon>
    </lineage>
</organism>
<dbReference type="RefSeq" id="WP_119777161.1">
    <property type="nucleotide sequence ID" value="NZ_QYUK01000011.1"/>
</dbReference>
<evidence type="ECO:0000313" key="2">
    <source>
        <dbReference type="EMBL" id="RJF86514.1"/>
    </source>
</evidence>